<name>A0AAN6D7T5_9ASCO</name>
<sequence>MILYKIKKKISLQPADGCVGKPDCQQPSYLRCRTSSATVAVHAPKLGSLAEVTPCLPWSKPAALENSALAQTPAI</sequence>
<comment type="caution">
    <text evidence="1">The sequence shown here is derived from an EMBL/GenBank/DDBJ whole genome shotgun (WGS) entry which is preliminary data.</text>
</comment>
<proteinExistence type="predicted"/>
<accession>A0AAN6D7T5</accession>
<evidence type="ECO:0000313" key="2">
    <source>
        <dbReference type="Proteomes" id="UP000738402"/>
    </source>
</evidence>
<reference evidence="1" key="1">
    <citation type="journal article" date="2021" name="G3 (Bethesda)">
        <title>Genomic diversity, chromosomal rearrangements, and interspecies hybridization in the ogataea polymorpha species complex.</title>
        <authorList>
            <person name="Hanson S.J."/>
            <person name="Cinneide E.O."/>
            <person name="Salzberg L.I."/>
            <person name="Wolfe K.H."/>
            <person name="McGowan J."/>
            <person name="Fitzpatrick D.A."/>
            <person name="Matlin K."/>
        </authorList>
    </citation>
    <scope>NUCLEOTIDE SEQUENCE</scope>
    <source>
        <strain evidence="1">83-405-1</strain>
    </source>
</reference>
<dbReference type="EMBL" id="JAHLUH010000003">
    <property type="protein sequence ID" value="KAG7729275.1"/>
    <property type="molecule type" value="Genomic_DNA"/>
</dbReference>
<dbReference type="Proteomes" id="UP000738402">
    <property type="component" value="Unassembled WGS sequence"/>
</dbReference>
<organism evidence="1 2">
    <name type="scientific">Ogataea haglerorum</name>
    <dbReference type="NCBI Taxonomy" id="1937702"/>
    <lineage>
        <taxon>Eukaryota</taxon>
        <taxon>Fungi</taxon>
        <taxon>Dikarya</taxon>
        <taxon>Ascomycota</taxon>
        <taxon>Saccharomycotina</taxon>
        <taxon>Pichiomycetes</taxon>
        <taxon>Pichiales</taxon>
        <taxon>Pichiaceae</taxon>
        <taxon>Ogataea</taxon>
    </lineage>
</organism>
<dbReference type="AlphaFoldDB" id="A0AAN6D7T5"/>
<gene>
    <name evidence="1" type="ORF">KL933_001501</name>
</gene>
<evidence type="ECO:0000313" key="1">
    <source>
        <dbReference type="EMBL" id="KAG7729275.1"/>
    </source>
</evidence>
<protein>
    <submittedName>
        <fullName evidence="1">Uncharacterized protein</fullName>
    </submittedName>
</protein>